<protein>
    <recommendedName>
        <fullName evidence="10">Trk system potassium uptake protein</fullName>
    </recommendedName>
</protein>
<feature type="transmembrane region" description="Helical" evidence="12">
    <location>
        <begin position="443"/>
        <end position="463"/>
    </location>
</feature>
<dbReference type="GO" id="GO:0005886">
    <property type="term" value="C:plasma membrane"/>
    <property type="evidence" value="ECO:0007669"/>
    <property type="project" value="UniProtKB-SubCell"/>
</dbReference>
<feature type="transmembrane region" description="Helical" evidence="12">
    <location>
        <begin position="226"/>
        <end position="247"/>
    </location>
</feature>
<feature type="transmembrane region" description="Helical" evidence="12">
    <location>
        <begin position="313"/>
        <end position="332"/>
    </location>
</feature>
<evidence type="ECO:0000256" key="9">
    <source>
        <dbReference type="ARBA" id="ARBA00023136"/>
    </source>
</evidence>
<feature type="binding site" evidence="11">
    <location>
        <position position="210"/>
    </location>
    <ligand>
        <name>K(+)</name>
        <dbReference type="ChEBI" id="CHEBI:29103"/>
    </ligand>
</feature>
<feature type="transmembrane region" description="Helical" evidence="12">
    <location>
        <begin position="377"/>
        <end position="399"/>
    </location>
</feature>
<evidence type="ECO:0000256" key="6">
    <source>
        <dbReference type="ARBA" id="ARBA00022958"/>
    </source>
</evidence>
<dbReference type="GO" id="GO:0046872">
    <property type="term" value="F:metal ion binding"/>
    <property type="evidence" value="ECO:0007669"/>
    <property type="project" value="UniProtKB-KW"/>
</dbReference>
<proteinExistence type="inferred from homology"/>
<evidence type="ECO:0000313" key="13">
    <source>
        <dbReference type="EMBL" id="SLN34970.1"/>
    </source>
</evidence>
<organism evidence="13 14">
    <name type="scientific">Aquimixticola soesokkakensis</name>
    <dbReference type="NCBI Taxonomy" id="1519096"/>
    <lineage>
        <taxon>Bacteria</taxon>
        <taxon>Pseudomonadati</taxon>
        <taxon>Pseudomonadota</taxon>
        <taxon>Alphaproteobacteria</taxon>
        <taxon>Rhodobacterales</taxon>
        <taxon>Paracoccaceae</taxon>
        <taxon>Aquimixticola</taxon>
    </lineage>
</organism>
<dbReference type="PIRSF" id="PIRSF006247">
    <property type="entry name" value="TrkH"/>
    <property type="match status" value="1"/>
</dbReference>
<feature type="binding site" evidence="11">
    <location>
        <position position="102"/>
    </location>
    <ligand>
        <name>K(+)</name>
        <dbReference type="ChEBI" id="CHEBI:29103"/>
    </ligand>
</feature>
<keyword evidence="5 12" id="KW-0812">Transmembrane</keyword>
<keyword evidence="6 10" id="KW-0630">Potassium</keyword>
<keyword evidence="2 10" id="KW-0813">Transport</keyword>
<dbReference type="EMBL" id="FWFS01000004">
    <property type="protein sequence ID" value="SLN34970.1"/>
    <property type="molecule type" value="Genomic_DNA"/>
</dbReference>
<dbReference type="GO" id="GO:0015379">
    <property type="term" value="F:potassium:chloride symporter activity"/>
    <property type="evidence" value="ECO:0007669"/>
    <property type="project" value="InterPro"/>
</dbReference>
<keyword evidence="9 10" id="KW-0472">Membrane</keyword>
<evidence type="ECO:0000313" key="14">
    <source>
        <dbReference type="Proteomes" id="UP000193862"/>
    </source>
</evidence>
<feature type="binding site" evidence="11">
    <location>
        <position position="420"/>
    </location>
    <ligand>
        <name>K(+)</name>
        <dbReference type="ChEBI" id="CHEBI:29103"/>
    </ligand>
</feature>
<feature type="binding site" evidence="11">
    <location>
        <position position="419"/>
    </location>
    <ligand>
        <name>K(+)</name>
        <dbReference type="ChEBI" id="CHEBI:29103"/>
    </ligand>
</feature>
<gene>
    <name evidence="13" type="primary">trkG_1</name>
    <name evidence="13" type="ORF">AQS8620_01176</name>
</gene>
<evidence type="ECO:0000256" key="5">
    <source>
        <dbReference type="ARBA" id="ARBA00022692"/>
    </source>
</evidence>
<comment type="similarity">
    <text evidence="10">Belongs to the TrkH potassium transport family.</text>
</comment>
<keyword evidence="3 10" id="KW-1003">Cell membrane</keyword>
<comment type="function">
    <text evidence="10">Low-affinity potassium transport system. Interacts with Trk system potassium uptake protein TrkA.</text>
</comment>
<feature type="transmembrane region" description="Helical" evidence="12">
    <location>
        <begin position="33"/>
        <end position="52"/>
    </location>
</feature>
<name>A0A1Y5SD84_9RHOB</name>
<dbReference type="PANTHER" id="PTHR32024">
    <property type="entry name" value="TRK SYSTEM POTASSIUM UPTAKE PROTEIN TRKG-RELATED"/>
    <property type="match status" value="1"/>
</dbReference>
<evidence type="ECO:0000256" key="7">
    <source>
        <dbReference type="ARBA" id="ARBA00022989"/>
    </source>
</evidence>
<dbReference type="Proteomes" id="UP000193862">
    <property type="component" value="Unassembled WGS sequence"/>
</dbReference>
<dbReference type="RefSeq" id="WP_085835926.1">
    <property type="nucleotide sequence ID" value="NZ_FWFS01000004.1"/>
</dbReference>
<reference evidence="13 14" key="1">
    <citation type="submission" date="2017-03" db="EMBL/GenBank/DDBJ databases">
        <authorList>
            <person name="Afonso C.L."/>
            <person name="Miller P.J."/>
            <person name="Scott M.A."/>
            <person name="Spackman E."/>
            <person name="Goraichik I."/>
            <person name="Dimitrov K.M."/>
            <person name="Suarez D.L."/>
            <person name="Swayne D.E."/>
        </authorList>
    </citation>
    <scope>NUCLEOTIDE SEQUENCE [LARGE SCALE GENOMIC DNA]</scope>
    <source>
        <strain evidence="13 14">CECT 8620</strain>
    </source>
</reference>
<feature type="transmembrane region" description="Helical" evidence="12">
    <location>
        <begin position="119"/>
        <end position="144"/>
    </location>
</feature>
<feature type="transmembrane region" description="Helical" evidence="12">
    <location>
        <begin position="64"/>
        <end position="83"/>
    </location>
</feature>
<evidence type="ECO:0000256" key="12">
    <source>
        <dbReference type="SAM" id="Phobius"/>
    </source>
</evidence>
<feature type="binding site" evidence="11">
    <location>
        <position position="103"/>
    </location>
    <ligand>
        <name>K(+)</name>
        <dbReference type="ChEBI" id="CHEBI:29103"/>
    </ligand>
</feature>
<keyword evidence="7 12" id="KW-1133">Transmembrane helix</keyword>
<keyword evidence="11" id="KW-0479">Metal-binding</keyword>
<dbReference type="Pfam" id="PF02386">
    <property type="entry name" value="TrkH"/>
    <property type="match status" value="1"/>
</dbReference>
<keyword evidence="10" id="KW-0997">Cell inner membrane</keyword>
<evidence type="ECO:0000256" key="2">
    <source>
        <dbReference type="ARBA" id="ARBA00022448"/>
    </source>
</evidence>
<accession>A0A1Y5SD84</accession>
<dbReference type="AlphaFoldDB" id="A0A1Y5SD84"/>
<feature type="transmembrane region" description="Helical" evidence="12">
    <location>
        <begin position="164"/>
        <end position="189"/>
    </location>
</feature>
<feature type="binding site" evidence="11">
    <location>
        <position position="303"/>
    </location>
    <ligand>
        <name>K(+)</name>
        <dbReference type="ChEBI" id="CHEBI:29103"/>
    </ligand>
</feature>
<feature type="binding site" evidence="11">
    <location>
        <position position="302"/>
    </location>
    <ligand>
        <name>K(+)</name>
        <dbReference type="ChEBI" id="CHEBI:29103"/>
    </ligand>
</feature>
<comment type="subcellular location">
    <subcellularLocation>
        <location evidence="10">Cell inner membrane</location>
        <topology evidence="10">Multi-pass membrane protein</topology>
    </subcellularLocation>
    <subcellularLocation>
        <location evidence="1">Cell membrane</location>
        <topology evidence="1">Multi-pass membrane protein</topology>
    </subcellularLocation>
</comment>
<keyword evidence="14" id="KW-1185">Reference proteome</keyword>
<dbReference type="InterPro" id="IPR004772">
    <property type="entry name" value="TrkH"/>
</dbReference>
<sequence length="471" mass="51006">MNFVIFVNAAVLLFFSGLMVINAIVFPASRLDFLESALFCATLGTIFVIATINRFGEVRRKHQFLMTVTVWLTAAFAGALPLWHYRLDAVDALFESMSAITTTGSTVMSGLDTTARGILFWRALLQGLGGIGFIVMGIALLPMLRVGGMQLFRTESSDKGDKEFSTATGFATNTLGVYLSLMALCAIGYSIGGMSPFDAITHAMTTLSTGGYSNYDSSFGHFDSAYLQWQATLFMLAGGLPFAWYIRVYHRRVFRSDQVQLMVSTLVVTIGGLTLWHVFENGTAFFEALRMVAFNVVSVVTTTGYATTDYTTWGAFATVAFFVLTATGGCTGSTSGGLKAMRIIIGTRAAVARIKRILQPHAITHVRYEGRIVGEDVLSGVIGFIFFYFATFFALALALNFVGLDFATSISGALTAIANVGPGVGTVIGPAGNFVTLNEPAKILIFFGMFAGRLEMLTIFVLLTPRFWRDS</sequence>
<feature type="transmembrane region" description="Helical" evidence="12">
    <location>
        <begin position="259"/>
        <end position="279"/>
    </location>
</feature>
<evidence type="ECO:0000256" key="1">
    <source>
        <dbReference type="ARBA" id="ARBA00004651"/>
    </source>
</evidence>
<evidence type="ECO:0000256" key="8">
    <source>
        <dbReference type="ARBA" id="ARBA00023065"/>
    </source>
</evidence>
<dbReference type="InterPro" id="IPR003445">
    <property type="entry name" value="Cat_transpt"/>
</dbReference>
<evidence type="ECO:0000256" key="11">
    <source>
        <dbReference type="PIRSR" id="PIRSR006247-1"/>
    </source>
</evidence>
<dbReference type="PANTHER" id="PTHR32024:SF3">
    <property type="entry name" value="TRK SYSTEM POTASSIUM UPTAKE PROTEIN"/>
    <property type="match status" value="1"/>
</dbReference>
<evidence type="ECO:0000256" key="3">
    <source>
        <dbReference type="ARBA" id="ARBA00022475"/>
    </source>
</evidence>
<keyword evidence="4 10" id="KW-0633">Potassium transport</keyword>
<evidence type="ECO:0000256" key="10">
    <source>
        <dbReference type="PIRNR" id="PIRNR006247"/>
    </source>
</evidence>
<dbReference type="OrthoDB" id="9810952at2"/>
<keyword evidence="8 10" id="KW-0406">Ion transport</keyword>
<evidence type="ECO:0000256" key="4">
    <source>
        <dbReference type="ARBA" id="ARBA00022538"/>
    </source>
</evidence>